<reference evidence="1 2" key="1">
    <citation type="submission" date="2016-11" db="EMBL/GenBank/DDBJ databases">
        <authorList>
            <person name="Jaros S."/>
            <person name="Januszkiewicz K."/>
            <person name="Wedrychowicz H."/>
        </authorList>
    </citation>
    <scope>NUCLEOTIDE SEQUENCE [LARGE SCALE GENOMIC DNA]</scope>
    <source>
        <strain evidence="1 2">DSM 14214</strain>
    </source>
</reference>
<dbReference type="RefSeq" id="WP_022253602.1">
    <property type="nucleotide sequence ID" value="NZ_FRAH01000068.1"/>
</dbReference>
<sequence>MWKNCLECDRKWVFLGGIAAALVGGKILKSKKTREVTVNAVAQAMKLHKDAQATFANIKEEAEDICFDAKQQAAEACDCEQ</sequence>
<gene>
    <name evidence="1" type="ORF">SAMN02745138_02897</name>
</gene>
<protein>
    <submittedName>
        <fullName evidence="1">Uncharacterized protein</fullName>
    </submittedName>
</protein>
<name>A0A1M6Y0J8_9FIRM</name>
<evidence type="ECO:0000313" key="2">
    <source>
        <dbReference type="Proteomes" id="UP000183975"/>
    </source>
</evidence>
<dbReference type="EMBL" id="FRAH01000068">
    <property type="protein sequence ID" value="SHL11605.1"/>
    <property type="molecule type" value="Genomic_DNA"/>
</dbReference>
<keyword evidence="2" id="KW-1185">Reference proteome</keyword>
<dbReference type="AlphaFoldDB" id="A0A1M6Y0J8"/>
<dbReference type="Proteomes" id="UP000183975">
    <property type="component" value="Unassembled WGS sequence"/>
</dbReference>
<dbReference type="GeneID" id="78177441"/>
<evidence type="ECO:0000313" key="1">
    <source>
        <dbReference type="EMBL" id="SHL11605.1"/>
    </source>
</evidence>
<dbReference type="OrthoDB" id="9810712at2"/>
<proteinExistence type="predicted"/>
<accession>A0A1M6Y0J8</accession>
<organism evidence="1 2">
    <name type="scientific">Anaerotignum lactatifermentans DSM 14214</name>
    <dbReference type="NCBI Taxonomy" id="1121323"/>
    <lineage>
        <taxon>Bacteria</taxon>
        <taxon>Bacillati</taxon>
        <taxon>Bacillota</taxon>
        <taxon>Clostridia</taxon>
        <taxon>Lachnospirales</taxon>
        <taxon>Anaerotignaceae</taxon>
        <taxon>Anaerotignum</taxon>
    </lineage>
</organism>